<keyword evidence="2" id="KW-1185">Reference proteome</keyword>
<accession>A0ABQ6ZHV7</accession>
<sequence length="124" mass="14503">MMNMDVDEFEKVSGQLDGVYQEISVLVKKSPNDAVNSFKIGLINSTIRRANDLLEDKYRPFQEFSEFSSDDLPTNSDVALIVSQYIECMEKLRADNIYQEMGNWYWRVEGRSIRTLAPRKLRRK</sequence>
<evidence type="ECO:0008006" key="3">
    <source>
        <dbReference type="Google" id="ProtNLM"/>
    </source>
</evidence>
<gene>
    <name evidence="1" type="ORF">CSC78_08530</name>
</gene>
<reference evidence="1 2" key="1">
    <citation type="submission" date="2017-10" db="EMBL/GenBank/DDBJ databases">
        <title>Whole genome sequencing of members of genus Pseudoxanthomonas.</title>
        <authorList>
            <person name="Kumar S."/>
            <person name="Bansal K."/>
            <person name="Kaur A."/>
            <person name="Patil P."/>
            <person name="Sharma S."/>
            <person name="Patil P.B."/>
        </authorList>
    </citation>
    <scope>NUCLEOTIDE SEQUENCE [LARGE SCALE GENOMIC DNA]</scope>
    <source>
        <strain evidence="1 2">DSM 17109</strain>
    </source>
</reference>
<name>A0ABQ6ZHV7_9GAMM</name>
<dbReference type="Proteomes" id="UP000781710">
    <property type="component" value="Unassembled WGS sequence"/>
</dbReference>
<protein>
    <recommendedName>
        <fullName evidence="3">Phage protein</fullName>
    </recommendedName>
</protein>
<proteinExistence type="predicted"/>
<evidence type="ECO:0000313" key="2">
    <source>
        <dbReference type="Proteomes" id="UP000781710"/>
    </source>
</evidence>
<evidence type="ECO:0000313" key="1">
    <source>
        <dbReference type="EMBL" id="KAF1725501.1"/>
    </source>
</evidence>
<organism evidence="1 2">
    <name type="scientific">Pseudoxanthomonas japonensis</name>
    <dbReference type="NCBI Taxonomy" id="69284"/>
    <lineage>
        <taxon>Bacteria</taxon>
        <taxon>Pseudomonadati</taxon>
        <taxon>Pseudomonadota</taxon>
        <taxon>Gammaproteobacteria</taxon>
        <taxon>Lysobacterales</taxon>
        <taxon>Lysobacteraceae</taxon>
        <taxon>Pseudoxanthomonas</taxon>
    </lineage>
</organism>
<dbReference type="EMBL" id="PDWW01000009">
    <property type="protein sequence ID" value="KAF1725501.1"/>
    <property type="molecule type" value="Genomic_DNA"/>
</dbReference>
<comment type="caution">
    <text evidence="1">The sequence shown here is derived from an EMBL/GenBank/DDBJ whole genome shotgun (WGS) entry which is preliminary data.</text>
</comment>